<evidence type="ECO:0000313" key="2">
    <source>
        <dbReference type="Proteomes" id="UP000525389"/>
    </source>
</evidence>
<evidence type="ECO:0000313" key="1">
    <source>
        <dbReference type="EMBL" id="MBB5232863.1"/>
    </source>
</evidence>
<proteinExistence type="predicted"/>
<reference evidence="1 2" key="1">
    <citation type="submission" date="2020-08" db="EMBL/GenBank/DDBJ databases">
        <title>Genomic Encyclopedia of Type Strains, Phase IV (KMG-IV): sequencing the most valuable type-strain genomes for metagenomic binning, comparative biology and taxonomic classification.</title>
        <authorList>
            <person name="Goeker M."/>
        </authorList>
    </citation>
    <scope>NUCLEOTIDE SEQUENCE [LARGE SCALE GENOMIC DNA]</scope>
    <source>
        <strain evidence="1 2">DSM 101791</strain>
    </source>
</reference>
<dbReference type="AlphaFoldDB" id="A0A7W8LNL6"/>
<protein>
    <submittedName>
        <fullName evidence="1">Uncharacterized protein</fullName>
    </submittedName>
</protein>
<dbReference type="EMBL" id="JACHFN010000001">
    <property type="protein sequence ID" value="MBB5232863.1"/>
    <property type="molecule type" value="Genomic_DNA"/>
</dbReference>
<dbReference type="Proteomes" id="UP000525389">
    <property type="component" value="Unassembled WGS sequence"/>
</dbReference>
<accession>A0A7W8LNL6</accession>
<keyword evidence="2" id="KW-1185">Reference proteome</keyword>
<comment type="caution">
    <text evidence="1">The sequence shown here is derived from an EMBL/GenBank/DDBJ whole genome shotgun (WGS) entry which is preliminary data.</text>
</comment>
<organism evidence="1 2">
    <name type="scientific">Deinococcus budaensis</name>
    <dbReference type="NCBI Taxonomy" id="1665626"/>
    <lineage>
        <taxon>Bacteria</taxon>
        <taxon>Thermotogati</taxon>
        <taxon>Deinococcota</taxon>
        <taxon>Deinococci</taxon>
        <taxon>Deinococcales</taxon>
        <taxon>Deinococcaceae</taxon>
        <taxon>Deinococcus</taxon>
    </lineage>
</organism>
<sequence length="204" mass="22252">MAALLLHGGAWAGGAEGGDRVLATFADAPGCAPAVRIIRVGGRPDAQASARVQTLLRLDQQDRQGVIDWTVVTLRDQARREEVRAMLAQGRLTTAEDFYAAAFVFQHGNCVEHFRVANFLAAQAMKKGYPGAPWIYAASLDRLLMNQGKPQHFGTQYVGDAKGCNWKLYPVDPKTTDSERARYEVPTLAELQARADQLSPPSCP</sequence>
<dbReference type="RefSeq" id="WP_184024406.1">
    <property type="nucleotide sequence ID" value="NZ_JACHFN010000001.1"/>
</dbReference>
<name>A0A7W8LNL6_9DEIO</name>
<gene>
    <name evidence="1" type="ORF">HNQ09_000280</name>
</gene>